<dbReference type="EMBL" id="CAJVQA010035852">
    <property type="protein sequence ID" value="CAG8807730.1"/>
    <property type="molecule type" value="Genomic_DNA"/>
</dbReference>
<gene>
    <name evidence="1" type="ORF">CPELLU_LOCUS18319</name>
</gene>
<sequence>HLKRVLNWLEKYSSYSQTGEFLANEILNIVKKLRSDKFAAVVINTAPN</sequence>
<dbReference type="AlphaFoldDB" id="A0A9N9K2Q9"/>
<proteinExistence type="predicted"/>
<organism evidence="1 2">
    <name type="scientific">Cetraspora pellucida</name>
    <dbReference type="NCBI Taxonomy" id="1433469"/>
    <lineage>
        <taxon>Eukaryota</taxon>
        <taxon>Fungi</taxon>
        <taxon>Fungi incertae sedis</taxon>
        <taxon>Mucoromycota</taxon>
        <taxon>Glomeromycotina</taxon>
        <taxon>Glomeromycetes</taxon>
        <taxon>Diversisporales</taxon>
        <taxon>Gigasporaceae</taxon>
        <taxon>Cetraspora</taxon>
    </lineage>
</organism>
<feature type="non-terminal residue" evidence="1">
    <location>
        <position position="48"/>
    </location>
</feature>
<dbReference type="Proteomes" id="UP000789759">
    <property type="component" value="Unassembled WGS sequence"/>
</dbReference>
<keyword evidence="2" id="KW-1185">Reference proteome</keyword>
<protein>
    <submittedName>
        <fullName evidence="1">23959_t:CDS:1</fullName>
    </submittedName>
</protein>
<evidence type="ECO:0000313" key="1">
    <source>
        <dbReference type="EMBL" id="CAG8807730.1"/>
    </source>
</evidence>
<accession>A0A9N9K2Q9</accession>
<feature type="non-terminal residue" evidence="1">
    <location>
        <position position="1"/>
    </location>
</feature>
<comment type="caution">
    <text evidence="1">The sequence shown here is derived from an EMBL/GenBank/DDBJ whole genome shotgun (WGS) entry which is preliminary data.</text>
</comment>
<evidence type="ECO:0000313" key="2">
    <source>
        <dbReference type="Proteomes" id="UP000789759"/>
    </source>
</evidence>
<name>A0A9N9K2Q9_9GLOM</name>
<reference evidence="1" key="1">
    <citation type="submission" date="2021-06" db="EMBL/GenBank/DDBJ databases">
        <authorList>
            <person name="Kallberg Y."/>
            <person name="Tangrot J."/>
            <person name="Rosling A."/>
        </authorList>
    </citation>
    <scope>NUCLEOTIDE SEQUENCE</scope>
    <source>
        <strain evidence="1">FL966</strain>
    </source>
</reference>